<name>A0A2U8WIG4_9HYPH</name>
<reference evidence="4 5" key="1">
    <citation type="submission" date="2018-05" db="EMBL/GenBank/DDBJ databases">
        <title>Complete Genome Sequence of Methylobacterium sp. 17Sr1-28.</title>
        <authorList>
            <person name="Srinivasan S."/>
        </authorList>
    </citation>
    <scope>NUCLEOTIDE SEQUENCE [LARGE SCALE GENOMIC DNA]</scope>
    <source>
        <strain evidence="4 5">17Sr1-28</strain>
    </source>
</reference>
<feature type="domain" description="DUF418" evidence="3">
    <location>
        <begin position="252"/>
        <end position="410"/>
    </location>
</feature>
<feature type="transmembrane region" description="Helical" evidence="2">
    <location>
        <begin position="145"/>
        <end position="162"/>
    </location>
</feature>
<gene>
    <name evidence="4" type="ORF">DK419_02620</name>
</gene>
<dbReference type="Proteomes" id="UP000245444">
    <property type="component" value="Chromosome"/>
</dbReference>
<feature type="transmembrane region" description="Helical" evidence="2">
    <location>
        <begin position="343"/>
        <end position="362"/>
    </location>
</feature>
<feature type="transmembrane region" description="Helical" evidence="2">
    <location>
        <begin position="169"/>
        <end position="188"/>
    </location>
</feature>
<evidence type="ECO:0000259" key="3">
    <source>
        <dbReference type="Pfam" id="PF04235"/>
    </source>
</evidence>
<dbReference type="PANTHER" id="PTHR30590:SF2">
    <property type="entry name" value="INNER MEMBRANE PROTEIN"/>
    <property type="match status" value="1"/>
</dbReference>
<keyword evidence="5" id="KW-1185">Reference proteome</keyword>
<evidence type="ECO:0000313" key="5">
    <source>
        <dbReference type="Proteomes" id="UP000245444"/>
    </source>
</evidence>
<keyword evidence="2" id="KW-0812">Transmembrane</keyword>
<dbReference type="OrthoDB" id="9807744at2"/>
<dbReference type="EMBL" id="CP029553">
    <property type="protein sequence ID" value="AWN45348.1"/>
    <property type="molecule type" value="Genomic_DNA"/>
</dbReference>
<feature type="transmembrane region" description="Helical" evidence="2">
    <location>
        <begin position="299"/>
        <end position="322"/>
    </location>
</feature>
<proteinExistence type="predicted"/>
<feature type="transmembrane region" description="Helical" evidence="2">
    <location>
        <begin position="368"/>
        <end position="392"/>
    </location>
</feature>
<feature type="transmembrane region" description="Helical" evidence="2">
    <location>
        <begin position="83"/>
        <end position="107"/>
    </location>
</feature>
<dbReference type="KEGG" id="mtea:DK419_02620"/>
<feature type="transmembrane region" description="Helical" evidence="2">
    <location>
        <begin position="264"/>
        <end position="287"/>
    </location>
</feature>
<feature type="transmembrane region" description="Helical" evidence="2">
    <location>
        <begin position="119"/>
        <end position="139"/>
    </location>
</feature>
<dbReference type="PANTHER" id="PTHR30590">
    <property type="entry name" value="INNER MEMBRANE PROTEIN"/>
    <property type="match status" value="1"/>
</dbReference>
<dbReference type="InterPro" id="IPR007349">
    <property type="entry name" value="DUF418"/>
</dbReference>
<keyword evidence="2" id="KW-0472">Membrane</keyword>
<feature type="region of interest" description="Disordered" evidence="1">
    <location>
        <begin position="1"/>
        <end position="30"/>
    </location>
</feature>
<evidence type="ECO:0000256" key="2">
    <source>
        <dbReference type="SAM" id="Phobius"/>
    </source>
</evidence>
<organism evidence="4 5">
    <name type="scientific">Methylobacterium terrae</name>
    <dbReference type="NCBI Taxonomy" id="2202827"/>
    <lineage>
        <taxon>Bacteria</taxon>
        <taxon>Pseudomonadati</taxon>
        <taxon>Pseudomonadota</taxon>
        <taxon>Alphaproteobacteria</taxon>
        <taxon>Hyphomicrobiales</taxon>
        <taxon>Methylobacteriaceae</taxon>
        <taxon>Methylobacterium</taxon>
    </lineage>
</organism>
<accession>A0A2U8WIG4</accession>
<sequence length="418" mass="44733">MLAAETNVDDPGIDDPGIVDGRGAADPARPADLSERLPALDALRGLALLGVLAINLEGEFRVSIFRQFLPGPPEAGLDRWIDAVLLTFVDMKAFALFPLLFGVGLAIQVERGAGRPRRTVLLLRRLLVLLGFGLVHLVLIWNGDILTAYAVAGLAVLPLLFGPTWLMGAACAACLAVFALQSLLPPLLPPIVAFPDRAWLVRQVADADRVYATGGFFEILDFRIREIAGFLPLHAFVLPRTLGLFLLGALAWRAGLVRRAARFAAGLWGFAALAAGTGVVLTLATAARSYSGWPSLGRFEAVGASVGTILLALGYAAAILAAGTTRTGRRGLAWAEPVGRMAFTNYIVQSLVLGVVFYGYGLGLFGRLGLTAGLGIVLALYAVQVVGSRLWLRRFRHGPLEWLWRVLAYGRALPLRRA</sequence>
<dbReference type="InterPro" id="IPR052529">
    <property type="entry name" value="Bact_Transport_Assoc"/>
</dbReference>
<evidence type="ECO:0000313" key="4">
    <source>
        <dbReference type="EMBL" id="AWN45348.1"/>
    </source>
</evidence>
<feature type="transmembrane region" description="Helical" evidence="2">
    <location>
        <begin position="230"/>
        <end position="252"/>
    </location>
</feature>
<dbReference type="AlphaFoldDB" id="A0A2U8WIG4"/>
<protein>
    <submittedName>
        <fullName evidence="4">Permease</fullName>
    </submittedName>
</protein>
<evidence type="ECO:0000256" key="1">
    <source>
        <dbReference type="SAM" id="MobiDB-lite"/>
    </source>
</evidence>
<keyword evidence="2" id="KW-1133">Transmembrane helix</keyword>
<dbReference type="Pfam" id="PF04235">
    <property type="entry name" value="DUF418"/>
    <property type="match status" value="1"/>
</dbReference>